<feature type="transmembrane region" description="Helical" evidence="6">
    <location>
        <begin position="385"/>
        <end position="416"/>
    </location>
</feature>
<dbReference type="STRING" id="2741.SAMN04489866_101341"/>
<organism evidence="8 9">
    <name type="scientific">Peptococcus niger</name>
    <dbReference type="NCBI Taxonomy" id="2741"/>
    <lineage>
        <taxon>Bacteria</taxon>
        <taxon>Bacillati</taxon>
        <taxon>Bacillota</taxon>
        <taxon>Clostridia</taxon>
        <taxon>Eubacteriales</taxon>
        <taxon>Peptococcaceae</taxon>
        <taxon>Peptococcus</taxon>
    </lineage>
</organism>
<feature type="transmembrane region" description="Helical" evidence="6">
    <location>
        <begin position="135"/>
        <end position="162"/>
    </location>
</feature>
<keyword evidence="5 6" id="KW-0472">Membrane</keyword>
<feature type="transmembrane region" description="Helical" evidence="6">
    <location>
        <begin position="277"/>
        <end position="295"/>
    </location>
</feature>
<accession>A0A1G6SI75</accession>
<feature type="transmembrane region" description="Helical" evidence="6">
    <location>
        <begin position="222"/>
        <end position="243"/>
    </location>
</feature>
<evidence type="ECO:0000256" key="4">
    <source>
        <dbReference type="ARBA" id="ARBA00022989"/>
    </source>
</evidence>
<evidence type="ECO:0000313" key="9">
    <source>
        <dbReference type="Proteomes" id="UP000198995"/>
    </source>
</evidence>
<evidence type="ECO:0000313" key="8">
    <source>
        <dbReference type="EMBL" id="SDD16569.1"/>
    </source>
</evidence>
<feature type="domain" description="Citrate transporter-like" evidence="7">
    <location>
        <begin position="51"/>
        <end position="430"/>
    </location>
</feature>
<gene>
    <name evidence="8" type="ORF">SAMN04489866_101341</name>
</gene>
<evidence type="ECO:0000256" key="6">
    <source>
        <dbReference type="SAM" id="Phobius"/>
    </source>
</evidence>
<dbReference type="EMBL" id="FNAF01000001">
    <property type="protein sequence ID" value="SDD16569.1"/>
    <property type="molecule type" value="Genomic_DNA"/>
</dbReference>
<name>A0A1G6SI75_PEPNI</name>
<dbReference type="GO" id="GO:0022857">
    <property type="term" value="F:transmembrane transporter activity"/>
    <property type="evidence" value="ECO:0007669"/>
    <property type="project" value="UniProtKB-ARBA"/>
</dbReference>
<evidence type="ECO:0000256" key="2">
    <source>
        <dbReference type="ARBA" id="ARBA00022448"/>
    </source>
</evidence>
<dbReference type="Proteomes" id="UP000198995">
    <property type="component" value="Unassembled WGS sequence"/>
</dbReference>
<dbReference type="AlphaFoldDB" id="A0A1G6SI75"/>
<dbReference type="RefSeq" id="WP_242868925.1">
    <property type="nucleotide sequence ID" value="NZ_FNAF01000001.1"/>
</dbReference>
<proteinExistence type="predicted"/>
<keyword evidence="3 6" id="KW-0812">Transmembrane</keyword>
<feature type="transmembrane region" description="Helical" evidence="6">
    <location>
        <begin position="466"/>
        <end position="488"/>
    </location>
</feature>
<evidence type="ECO:0000256" key="3">
    <source>
        <dbReference type="ARBA" id="ARBA00022692"/>
    </source>
</evidence>
<feature type="transmembrane region" description="Helical" evidence="6">
    <location>
        <begin position="301"/>
        <end position="324"/>
    </location>
</feature>
<feature type="transmembrane region" description="Helical" evidence="6">
    <location>
        <begin position="92"/>
        <end position="115"/>
    </location>
</feature>
<dbReference type="Pfam" id="PF03600">
    <property type="entry name" value="CitMHS"/>
    <property type="match status" value="1"/>
</dbReference>
<protein>
    <submittedName>
        <fullName evidence="8">Solute carrier family 13 (Sodium-dependent dicarboxylate transporter), member 2/3/5</fullName>
    </submittedName>
</protein>
<dbReference type="InterPro" id="IPR004680">
    <property type="entry name" value="Cit_transptr-like_dom"/>
</dbReference>
<feature type="transmembrane region" description="Helical" evidence="6">
    <location>
        <begin position="49"/>
        <end position="71"/>
    </location>
</feature>
<evidence type="ECO:0000256" key="1">
    <source>
        <dbReference type="ARBA" id="ARBA00004141"/>
    </source>
</evidence>
<evidence type="ECO:0000259" key="7">
    <source>
        <dbReference type="Pfam" id="PF03600"/>
    </source>
</evidence>
<reference evidence="8 9" key="1">
    <citation type="submission" date="2016-10" db="EMBL/GenBank/DDBJ databases">
        <authorList>
            <person name="de Groot N.N."/>
        </authorList>
    </citation>
    <scope>NUCLEOTIDE SEQUENCE [LARGE SCALE GENOMIC DNA]</scope>
    <source>
        <strain evidence="8 9">DSM 20475</strain>
    </source>
</reference>
<keyword evidence="2" id="KW-0813">Transport</keyword>
<dbReference type="GO" id="GO:0005886">
    <property type="term" value="C:plasma membrane"/>
    <property type="evidence" value="ECO:0007669"/>
    <property type="project" value="TreeGrafter"/>
</dbReference>
<feature type="transmembrane region" description="Helical" evidence="6">
    <location>
        <begin position="428"/>
        <end position="446"/>
    </location>
</feature>
<feature type="transmembrane region" description="Helical" evidence="6">
    <location>
        <begin position="183"/>
        <end position="210"/>
    </location>
</feature>
<keyword evidence="9" id="KW-1185">Reference proteome</keyword>
<keyword evidence="4 6" id="KW-1133">Transmembrane helix</keyword>
<dbReference type="PANTHER" id="PTHR10283">
    <property type="entry name" value="SOLUTE CARRIER FAMILY 13 MEMBER"/>
    <property type="match status" value="1"/>
</dbReference>
<sequence>MSQARKQSMMPYIHAAIGIGIMALFWFVLNPVLTVTPVGMRVAGVFLGMVYLWSTVGSIWPSILGIILLGLSGVAGEEFEGYAGVKQVCLQAFGSDTVVLIMLAMVLFGAIEHVGATKYIARWFVTRKIINGRPYVFIFMFFLACFVLAAMTSPVISLLIVWNIGMDMLSSFGVKKGDKLWTTFNFGIFLSSTLGQPMLPFKGAILVVLGAYEKATGITIDMLSWIVVNFSMGMLIVLIYMAFMRFVIRVDISNIKNINTDYFNQHPLPAMTKQQKYVIISLFVFIALVLLPGFLPKTWPVIGLLARAGVIGVTGFVIVVLMILRVDGKPVLPFQQAASSQFNWGVLFLIISAVYAGNALSQDITGIKPFLVTVLEPVLGGRSEFAFMFIMFAVALVITNFANNAAMAVVLMPVILGFSEKLGLNSEPLMVGVGMLVFVAMLTPAASPHAGMMHGNKDLLAARDIYAYGFPMCLVALLVYSFIGYPLAKLLFLG</sequence>
<feature type="transmembrane region" description="Helical" evidence="6">
    <location>
        <begin position="12"/>
        <end position="29"/>
    </location>
</feature>
<comment type="subcellular location">
    <subcellularLocation>
        <location evidence="1">Membrane</location>
        <topology evidence="1">Multi-pass membrane protein</topology>
    </subcellularLocation>
</comment>
<feature type="transmembrane region" description="Helical" evidence="6">
    <location>
        <begin position="344"/>
        <end position="365"/>
    </location>
</feature>
<evidence type="ECO:0000256" key="5">
    <source>
        <dbReference type="ARBA" id="ARBA00023136"/>
    </source>
</evidence>